<comment type="caution">
    <text evidence="4">The sequence shown here is derived from an EMBL/GenBank/DDBJ whole genome shotgun (WGS) entry which is preliminary data.</text>
</comment>
<feature type="domain" description="Glycosyltransferase subfamily 4-like N-terminal" evidence="3">
    <location>
        <begin position="87"/>
        <end position="197"/>
    </location>
</feature>
<evidence type="ECO:0000259" key="3">
    <source>
        <dbReference type="Pfam" id="PF13439"/>
    </source>
</evidence>
<dbReference type="Gene3D" id="3.40.50.2000">
    <property type="entry name" value="Glycogen Phosphorylase B"/>
    <property type="match status" value="2"/>
</dbReference>
<dbReference type="PANTHER" id="PTHR12526">
    <property type="entry name" value="GLYCOSYLTRANSFERASE"/>
    <property type="match status" value="1"/>
</dbReference>
<dbReference type="AlphaFoldDB" id="A0A7C3J5L1"/>
<feature type="transmembrane region" description="Helical" evidence="1">
    <location>
        <begin position="111"/>
        <end position="131"/>
    </location>
</feature>
<evidence type="ECO:0000259" key="2">
    <source>
        <dbReference type="Pfam" id="PF00534"/>
    </source>
</evidence>
<dbReference type="PANTHER" id="PTHR12526:SF634">
    <property type="entry name" value="BLL3361 PROTEIN"/>
    <property type="match status" value="1"/>
</dbReference>
<dbReference type="SUPFAM" id="SSF53756">
    <property type="entry name" value="UDP-Glycosyltransferase/glycogen phosphorylase"/>
    <property type="match status" value="1"/>
</dbReference>
<dbReference type="GO" id="GO:0016757">
    <property type="term" value="F:glycosyltransferase activity"/>
    <property type="evidence" value="ECO:0007669"/>
    <property type="project" value="InterPro"/>
</dbReference>
<dbReference type="CDD" id="cd03801">
    <property type="entry name" value="GT4_PimA-like"/>
    <property type="match status" value="1"/>
</dbReference>
<keyword evidence="1" id="KW-1133">Transmembrane helix</keyword>
<sequence length="388" mass="45553">MRLLHITTAYKRNKNDVITPWLVDLLVEQSKSEEVFVLTSGYKNVSKRQKYKNIKIFRFNYAPKNLMKLTHDSTIMDYLSFNRKAFFLLPLFFITGIIENLKIVFREKIDVIFVHWPFPLFFIAYPAKIFFKKKIVSVFYGAELKLFKKSFLGKNFLLLSILKNSDKIVAISTYTKKQIEEIVQDKNLKIEIIPYGVKVYENTHFSEKEKFILFVGRLVERKGVEYLIKALKYVKDDYKLYIIGDGYKRSELEELVKKENLSERVKFFGFVTDKDLIEYYKKSKIFVLPAIHDRRGDTEGLGMVLVEAILNGTVSIGTSVGGITDIIEDGKSGILVKEKDEKELTQKINLLIENDDLYKKLQYEGYRIIKEKFSIEKVNKKYLELIYE</sequence>
<feature type="transmembrane region" description="Helical" evidence="1">
    <location>
        <begin position="85"/>
        <end position="105"/>
    </location>
</feature>
<keyword evidence="1" id="KW-0472">Membrane</keyword>
<dbReference type="Pfam" id="PF00534">
    <property type="entry name" value="Glycos_transf_1"/>
    <property type="match status" value="1"/>
</dbReference>
<dbReference type="Pfam" id="PF13439">
    <property type="entry name" value="Glyco_transf_4"/>
    <property type="match status" value="1"/>
</dbReference>
<organism evidence="4">
    <name type="scientific">candidate division WOR-3 bacterium</name>
    <dbReference type="NCBI Taxonomy" id="2052148"/>
    <lineage>
        <taxon>Bacteria</taxon>
        <taxon>Bacteria division WOR-3</taxon>
    </lineage>
</organism>
<feature type="domain" description="Glycosyl transferase family 1" evidence="2">
    <location>
        <begin position="204"/>
        <end position="366"/>
    </location>
</feature>
<proteinExistence type="predicted"/>
<accession>A0A7C3J5L1</accession>
<keyword evidence="1" id="KW-0812">Transmembrane</keyword>
<dbReference type="InterPro" id="IPR028098">
    <property type="entry name" value="Glyco_trans_4-like_N"/>
</dbReference>
<evidence type="ECO:0000313" key="4">
    <source>
        <dbReference type="EMBL" id="HFK23312.1"/>
    </source>
</evidence>
<gene>
    <name evidence="4" type="ORF">ENS15_01455</name>
</gene>
<name>A0A7C3J5L1_UNCW3</name>
<keyword evidence="4" id="KW-0808">Transferase</keyword>
<dbReference type="EMBL" id="DSTT01000002">
    <property type="protein sequence ID" value="HFK23312.1"/>
    <property type="molecule type" value="Genomic_DNA"/>
</dbReference>
<dbReference type="InterPro" id="IPR001296">
    <property type="entry name" value="Glyco_trans_1"/>
</dbReference>
<evidence type="ECO:0000256" key="1">
    <source>
        <dbReference type="SAM" id="Phobius"/>
    </source>
</evidence>
<reference evidence="4" key="1">
    <citation type="journal article" date="2020" name="mSystems">
        <title>Genome- and Community-Level Interaction Insights into Carbon Utilization and Element Cycling Functions of Hydrothermarchaeota in Hydrothermal Sediment.</title>
        <authorList>
            <person name="Zhou Z."/>
            <person name="Liu Y."/>
            <person name="Xu W."/>
            <person name="Pan J."/>
            <person name="Luo Z.H."/>
            <person name="Li M."/>
        </authorList>
    </citation>
    <scope>NUCLEOTIDE SEQUENCE [LARGE SCALE GENOMIC DNA]</scope>
    <source>
        <strain evidence="4">SpSt-464</strain>
    </source>
</reference>
<protein>
    <submittedName>
        <fullName evidence="4">Glycosyltransferase family 1 protein</fullName>
    </submittedName>
</protein>